<feature type="domain" description="Acyltransferase 3" evidence="2">
    <location>
        <begin position="13"/>
        <end position="320"/>
    </location>
</feature>
<sequence length="335" mass="38615">MSIQGINNNVNFNGLDLFKFVMAFLVVAIHVIPTIDTTSLFNSLFQTILNTAVPFFFITTGYLLEMKIERRGNTSKKIYYGFLKSSLKLYLIWSLIYFPLSLYGLWINNELNTRGIGQIIKNILIKGDNYFSWPLWYLLTLVYFGLLLLIKERLKWALLVIFVLISIITIFSSLLSTYSSIFFIEKVNEILYSHFGGLRIVFGFLYLLLGMLIMEKKIYIPLAISVSLILSSLVFEIVINDLFFLPISGLIAFFVFQVALKVKLGNMIFSNNLRKSSSVIFLTHMLFYFIILNISSTYIISNPVIYILVISLTLISSVIVIKNWANFRILNYIFP</sequence>
<evidence type="ECO:0000256" key="1">
    <source>
        <dbReference type="SAM" id="Phobius"/>
    </source>
</evidence>
<feature type="transmembrane region" description="Helical" evidence="1">
    <location>
        <begin position="85"/>
        <end position="106"/>
    </location>
</feature>
<feature type="transmembrane region" description="Helical" evidence="1">
    <location>
        <begin position="157"/>
        <end position="184"/>
    </location>
</feature>
<feature type="transmembrane region" description="Helical" evidence="1">
    <location>
        <begin position="280"/>
        <end position="299"/>
    </location>
</feature>
<dbReference type="InterPro" id="IPR002656">
    <property type="entry name" value="Acyl_transf_3_dom"/>
</dbReference>
<gene>
    <name evidence="3" type="ORF">GCM10022216_22550</name>
</gene>
<evidence type="ECO:0000313" key="4">
    <source>
        <dbReference type="Proteomes" id="UP001500101"/>
    </source>
</evidence>
<evidence type="ECO:0000313" key="3">
    <source>
        <dbReference type="EMBL" id="GAA4142019.1"/>
    </source>
</evidence>
<organism evidence="3 4">
    <name type="scientific">Sphingobacterium kyonggiense</name>
    <dbReference type="NCBI Taxonomy" id="714075"/>
    <lineage>
        <taxon>Bacteria</taxon>
        <taxon>Pseudomonadati</taxon>
        <taxon>Bacteroidota</taxon>
        <taxon>Sphingobacteriia</taxon>
        <taxon>Sphingobacteriales</taxon>
        <taxon>Sphingobacteriaceae</taxon>
        <taxon>Sphingobacterium</taxon>
    </lineage>
</organism>
<dbReference type="Pfam" id="PF01757">
    <property type="entry name" value="Acyl_transf_3"/>
    <property type="match status" value="1"/>
</dbReference>
<protein>
    <recommendedName>
        <fullName evidence="2">Acyltransferase 3 domain-containing protein</fullName>
    </recommendedName>
</protein>
<name>A0ABP7YVJ6_9SPHI</name>
<keyword evidence="1" id="KW-0812">Transmembrane</keyword>
<dbReference type="RefSeq" id="WP_344674826.1">
    <property type="nucleotide sequence ID" value="NZ_BAAAZI010000009.1"/>
</dbReference>
<feature type="transmembrane region" description="Helical" evidence="1">
    <location>
        <begin position="243"/>
        <end position="260"/>
    </location>
</feature>
<feature type="transmembrane region" description="Helical" evidence="1">
    <location>
        <begin position="12"/>
        <end position="32"/>
    </location>
</feature>
<evidence type="ECO:0000259" key="2">
    <source>
        <dbReference type="Pfam" id="PF01757"/>
    </source>
</evidence>
<feature type="transmembrane region" description="Helical" evidence="1">
    <location>
        <begin position="130"/>
        <end position="150"/>
    </location>
</feature>
<reference evidence="4" key="1">
    <citation type="journal article" date="2019" name="Int. J. Syst. Evol. Microbiol.">
        <title>The Global Catalogue of Microorganisms (GCM) 10K type strain sequencing project: providing services to taxonomists for standard genome sequencing and annotation.</title>
        <authorList>
            <consortium name="The Broad Institute Genomics Platform"/>
            <consortium name="The Broad Institute Genome Sequencing Center for Infectious Disease"/>
            <person name="Wu L."/>
            <person name="Ma J."/>
        </authorList>
    </citation>
    <scope>NUCLEOTIDE SEQUENCE [LARGE SCALE GENOMIC DNA]</scope>
    <source>
        <strain evidence="4">JCM 16704</strain>
    </source>
</reference>
<keyword evidence="4" id="KW-1185">Reference proteome</keyword>
<feature type="transmembrane region" description="Helical" evidence="1">
    <location>
        <begin position="305"/>
        <end position="325"/>
    </location>
</feature>
<feature type="transmembrane region" description="Helical" evidence="1">
    <location>
        <begin position="218"/>
        <end position="237"/>
    </location>
</feature>
<proteinExistence type="predicted"/>
<keyword evidence="1" id="KW-0472">Membrane</keyword>
<dbReference type="EMBL" id="BAAAZI010000009">
    <property type="protein sequence ID" value="GAA4142019.1"/>
    <property type="molecule type" value="Genomic_DNA"/>
</dbReference>
<accession>A0ABP7YVJ6</accession>
<feature type="transmembrane region" description="Helical" evidence="1">
    <location>
        <begin position="44"/>
        <end position="64"/>
    </location>
</feature>
<feature type="transmembrane region" description="Helical" evidence="1">
    <location>
        <begin position="190"/>
        <end position="209"/>
    </location>
</feature>
<comment type="caution">
    <text evidence="3">The sequence shown here is derived from an EMBL/GenBank/DDBJ whole genome shotgun (WGS) entry which is preliminary data.</text>
</comment>
<dbReference type="Proteomes" id="UP001500101">
    <property type="component" value="Unassembled WGS sequence"/>
</dbReference>
<keyword evidence="1" id="KW-1133">Transmembrane helix</keyword>